<protein>
    <recommendedName>
        <fullName evidence="4">Isoaspartyl peptidase</fullName>
    </recommendedName>
</protein>
<proteinExistence type="predicted"/>
<evidence type="ECO:0000256" key="6">
    <source>
        <dbReference type="PIRSR" id="PIRSR600246-2"/>
    </source>
</evidence>
<keyword evidence="3" id="KW-0068">Autocatalytic cleavage</keyword>
<feature type="active site" description="Nucleophile" evidence="5">
    <location>
        <position position="210"/>
    </location>
</feature>
<feature type="signal peptide" evidence="8">
    <location>
        <begin position="1"/>
        <end position="29"/>
    </location>
</feature>
<feature type="binding site" evidence="6">
    <location>
        <begin position="238"/>
        <end position="241"/>
    </location>
    <ligand>
        <name>substrate</name>
    </ligand>
</feature>
<evidence type="ECO:0000256" key="8">
    <source>
        <dbReference type="SAM" id="SignalP"/>
    </source>
</evidence>
<dbReference type="GO" id="GO:0006508">
    <property type="term" value="P:proteolysis"/>
    <property type="evidence" value="ECO:0007669"/>
    <property type="project" value="UniProtKB-KW"/>
</dbReference>
<keyword evidence="2 9" id="KW-0378">Hydrolase</keyword>
<evidence type="ECO:0000256" key="1">
    <source>
        <dbReference type="ARBA" id="ARBA00022670"/>
    </source>
</evidence>
<evidence type="ECO:0000256" key="7">
    <source>
        <dbReference type="PIRSR" id="PIRSR600246-3"/>
    </source>
</evidence>
<reference evidence="9 10" key="1">
    <citation type="submission" date="2018-06" db="EMBL/GenBank/DDBJ databases">
        <authorList>
            <consortium name="Pathogen Informatics"/>
            <person name="Doyle S."/>
        </authorList>
    </citation>
    <scope>NUCLEOTIDE SEQUENCE [LARGE SCALE GENOMIC DNA]</scope>
    <source>
        <strain evidence="9 10">NCTC12264</strain>
    </source>
</reference>
<dbReference type="EMBL" id="UFUZ01000001">
    <property type="protein sequence ID" value="SUX26705.1"/>
    <property type="molecule type" value="Genomic_DNA"/>
</dbReference>
<dbReference type="PANTHER" id="PTHR10188">
    <property type="entry name" value="L-ASPARAGINASE"/>
    <property type="match status" value="1"/>
</dbReference>
<feature type="site" description="Cleavage; by autolysis" evidence="7">
    <location>
        <begin position="209"/>
        <end position="210"/>
    </location>
</feature>
<keyword evidence="8" id="KW-0732">Signal</keyword>
<dbReference type="Gene3D" id="3.60.20.30">
    <property type="entry name" value="(Glycosyl)asparaginase"/>
    <property type="match status" value="1"/>
</dbReference>
<gene>
    <name evidence="9" type="primary">ansB</name>
    <name evidence="9" type="ORF">NCTC12264_00934</name>
</gene>
<feature type="binding site" evidence="6">
    <location>
        <begin position="261"/>
        <end position="264"/>
    </location>
    <ligand>
        <name>substrate</name>
    </ligand>
</feature>
<dbReference type="GO" id="GO:0016811">
    <property type="term" value="F:hydrolase activity, acting on carbon-nitrogen (but not peptide) bonds, in linear amides"/>
    <property type="evidence" value="ECO:0007669"/>
    <property type="project" value="UniProtKB-ARBA"/>
</dbReference>
<evidence type="ECO:0000256" key="3">
    <source>
        <dbReference type="ARBA" id="ARBA00022813"/>
    </source>
</evidence>
<dbReference type="RefSeq" id="WP_257400943.1">
    <property type="nucleotide sequence ID" value="NZ_JANKIR010000020.1"/>
</dbReference>
<dbReference type="InterPro" id="IPR029055">
    <property type="entry name" value="Ntn_hydrolases_N"/>
</dbReference>
<dbReference type="CDD" id="cd04701">
    <property type="entry name" value="Asparaginase_2"/>
    <property type="match status" value="1"/>
</dbReference>
<evidence type="ECO:0000313" key="9">
    <source>
        <dbReference type="EMBL" id="SUX26705.1"/>
    </source>
</evidence>
<dbReference type="Pfam" id="PF01112">
    <property type="entry name" value="Asparaginase_2"/>
    <property type="match status" value="1"/>
</dbReference>
<name>A0A381EI50_CAMUP</name>
<sequence length="346" mass="36624">MMMNLVKGGKKALLVMVSLAFLSSVNLYAKDFKPVIVIHGGTSGLGLTKEEFAKREMVMKESLKAGQKVLEAGGSSTDAVIAAIKVMEDSPEFNAGKGAVFTADGYNELDASLMDGKTLNAGAIAMARTIKNPIEAAKVVMEKTPHTLIAGEGADKLAKANGLEIVKQKYFYTEHRYKQLKEAQKSKEILLDSDKAKAHLGLSTEPYLGTVGAIALDKNGNLAAGTSTGGTTNKMTGRIGDSPIIGAGNYANNDSVAVSCTGTGDIYIRVAAAHEVAALYKHKKLSIQKAAEETIKEVAELGGTGGIISIDKNGKVGYAWTKDKLGMYHGEARLGEEPKIFWPVAK</sequence>
<dbReference type="AlphaFoldDB" id="A0A381EI50"/>
<evidence type="ECO:0000256" key="5">
    <source>
        <dbReference type="PIRSR" id="PIRSR600246-1"/>
    </source>
</evidence>
<dbReference type="SUPFAM" id="SSF56235">
    <property type="entry name" value="N-terminal nucleophile aminohydrolases (Ntn hydrolases)"/>
    <property type="match status" value="1"/>
</dbReference>
<keyword evidence="1" id="KW-0645">Protease</keyword>
<evidence type="ECO:0000256" key="4">
    <source>
        <dbReference type="ARBA" id="ARBA00069124"/>
    </source>
</evidence>
<dbReference type="Proteomes" id="UP000254161">
    <property type="component" value="Unassembled WGS sequence"/>
</dbReference>
<dbReference type="InterPro" id="IPR000246">
    <property type="entry name" value="Peptidase_T2"/>
</dbReference>
<feature type="chain" id="PRO_5017012364" description="Isoaspartyl peptidase" evidence="8">
    <location>
        <begin position="30"/>
        <end position="346"/>
    </location>
</feature>
<organism evidence="9 10">
    <name type="scientific">Campylobacter upsaliensis</name>
    <dbReference type="NCBI Taxonomy" id="28080"/>
    <lineage>
        <taxon>Bacteria</taxon>
        <taxon>Pseudomonadati</taxon>
        <taxon>Campylobacterota</taxon>
        <taxon>Epsilonproteobacteria</taxon>
        <taxon>Campylobacterales</taxon>
        <taxon>Campylobacteraceae</taxon>
        <taxon>Campylobacter</taxon>
    </lineage>
</organism>
<evidence type="ECO:0000313" key="10">
    <source>
        <dbReference type="Proteomes" id="UP000254161"/>
    </source>
</evidence>
<dbReference type="PANTHER" id="PTHR10188:SF6">
    <property type="entry name" value="N(4)-(BETA-N-ACETYLGLUCOSAMINYL)-L-ASPARAGINASE"/>
    <property type="match status" value="1"/>
</dbReference>
<evidence type="ECO:0000256" key="2">
    <source>
        <dbReference type="ARBA" id="ARBA00022801"/>
    </source>
</evidence>
<dbReference type="GO" id="GO:0008233">
    <property type="term" value="F:peptidase activity"/>
    <property type="evidence" value="ECO:0007669"/>
    <property type="project" value="UniProtKB-KW"/>
</dbReference>
<accession>A0A381EI50</accession>
<dbReference type="FunFam" id="3.60.20.30:FF:000001">
    <property type="entry name" value="Isoaspartyl peptidase/L-asparaginase"/>
    <property type="match status" value="1"/>
</dbReference>